<reference evidence="9" key="1">
    <citation type="journal article" date="2006" name="PLoS Biol.">
        <title>Macronuclear genome sequence of the ciliate Tetrahymena thermophila, a model eukaryote.</title>
        <authorList>
            <person name="Eisen J.A."/>
            <person name="Coyne R.S."/>
            <person name="Wu M."/>
            <person name="Wu D."/>
            <person name="Thiagarajan M."/>
            <person name="Wortman J.R."/>
            <person name="Badger J.H."/>
            <person name="Ren Q."/>
            <person name="Amedeo P."/>
            <person name="Jones K.M."/>
            <person name="Tallon L.J."/>
            <person name="Delcher A.L."/>
            <person name="Salzberg S.L."/>
            <person name="Silva J.C."/>
            <person name="Haas B.J."/>
            <person name="Majoros W.H."/>
            <person name="Farzad M."/>
            <person name="Carlton J.M."/>
            <person name="Smith R.K. Jr."/>
            <person name="Garg J."/>
            <person name="Pearlman R.E."/>
            <person name="Karrer K.M."/>
            <person name="Sun L."/>
            <person name="Manning G."/>
            <person name="Elde N.C."/>
            <person name="Turkewitz A.P."/>
            <person name="Asai D.J."/>
            <person name="Wilkes D.E."/>
            <person name="Wang Y."/>
            <person name="Cai H."/>
            <person name="Collins K."/>
            <person name="Stewart B.A."/>
            <person name="Lee S.R."/>
            <person name="Wilamowska K."/>
            <person name="Weinberg Z."/>
            <person name="Ruzzo W.L."/>
            <person name="Wloga D."/>
            <person name="Gaertig J."/>
            <person name="Frankel J."/>
            <person name="Tsao C.-C."/>
            <person name="Gorovsky M.A."/>
            <person name="Keeling P.J."/>
            <person name="Waller R.F."/>
            <person name="Patron N.J."/>
            <person name="Cherry J.M."/>
            <person name="Stover N.A."/>
            <person name="Krieger C.J."/>
            <person name="del Toro C."/>
            <person name="Ryder H.F."/>
            <person name="Williamson S.C."/>
            <person name="Barbeau R.A."/>
            <person name="Hamilton E.P."/>
            <person name="Orias E."/>
        </authorList>
    </citation>
    <scope>NUCLEOTIDE SEQUENCE [LARGE SCALE GENOMIC DNA]</scope>
    <source>
        <strain evidence="9">SB210</strain>
    </source>
</reference>
<dbReference type="Pfam" id="PF00909">
    <property type="entry name" value="Ammonium_transp"/>
    <property type="match status" value="1"/>
</dbReference>
<keyword evidence="4 6" id="KW-1133">Transmembrane helix</keyword>
<dbReference type="Proteomes" id="UP000009168">
    <property type="component" value="Unassembled WGS sequence"/>
</dbReference>
<keyword evidence="3 6" id="KW-0812">Transmembrane</keyword>
<feature type="transmembrane region" description="Helical" evidence="6">
    <location>
        <begin position="52"/>
        <end position="71"/>
    </location>
</feature>
<feature type="transmembrane region" description="Helical" evidence="6">
    <location>
        <begin position="244"/>
        <end position="263"/>
    </location>
</feature>
<proteinExistence type="inferred from homology"/>
<dbReference type="GeneID" id="7825601"/>
<name>I7LWJ5_TETTS</name>
<dbReference type="PANTHER" id="PTHR11730">
    <property type="entry name" value="AMMONIUM TRANSPORTER"/>
    <property type="match status" value="1"/>
</dbReference>
<organism evidence="8 9">
    <name type="scientific">Tetrahymena thermophila (strain SB210)</name>
    <dbReference type="NCBI Taxonomy" id="312017"/>
    <lineage>
        <taxon>Eukaryota</taxon>
        <taxon>Sar</taxon>
        <taxon>Alveolata</taxon>
        <taxon>Ciliophora</taxon>
        <taxon>Intramacronucleata</taxon>
        <taxon>Oligohymenophorea</taxon>
        <taxon>Hymenostomatida</taxon>
        <taxon>Tetrahymenina</taxon>
        <taxon>Tetrahymenidae</taxon>
        <taxon>Tetrahymena</taxon>
    </lineage>
</organism>
<dbReference type="GO" id="GO:0005886">
    <property type="term" value="C:plasma membrane"/>
    <property type="evidence" value="ECO:0007669"/>
    <property type="project" value="InterPro"/>
</dbReference>
<evidence type="ECO:0000256" key="3">
    <source>
        <dbReference type="ARBA" id="ARBA00022692"/>
    </source>
</evidence>
<evidence type="ECO:0000313" key="9">
    <source>
        <dbReference type="Proteomes" id="UP000009168"/>
    </source>
</evidence>
<dbReference type="eggNOG" id="KOG3796">
    <property type="taxonomic scope" value="Eukaryota"/>
</dbReference>
<sequence length="492" mass="53601">MGHLAEAVTISEQKKFALAIVLIEIFCVIIHGCVAVYDNDPDLPDNAARYPMWQDINVMIFVGFGFLMTFLRTYQFSAVGYTFVIGAISFQLYPIWEAIWKCAFDLDAPFKIHFNTLTLMTSSFCAGAILITFGGMIGKVSGFQMAVCIFFETIGFTLNERISINMGVADIGGSMVIHTYGAVFGLILAKMLSPRSSFGHKKAESNYISDLTSFIGTIFLYMYWPSFNAGPATPGSQAQNRAYINTMLSLSASCMMTFLISLLTRTEDKKFNMIDIQNATLAGGVAMGTCANMNILPVWAILIGALAGIISTFGFSKLQSFLENKIGLHDTCGIMNLHCMPGILGGVWGAVAAAKASSRGDNAAQLLEVYPKSSDADWSQSKQGGIQVAFLFITIGIAFGSALFTGFMMKLLGNTPTQLFEDGETFHIPRIRFEDPEEIITKIPKMPHSQVLLVTEQNGSKNNIDGEKIGMIELQNGASNTISYQTSSAVKN</sequence>
<evidence type="ECO:0000256" key="4">
    <source>
        <dbReference type="ARBA" id="ARBA00022989"/>
    </source>
</evidence>
<dbReference type="GO" id="GO:0097272">
    <property type="term" value="P:ammonium homeostasis"/>
    <property type="evidence" value="ECO:0007669"/>
    <property type="project" value="TreeGrafter"/>
</dbReference>
<evidence type="ECO:0000313" key="8">
    <source>
        <dbReference type="EMBL" id="EAS02006.2"/>
    </source>
</evidence>
<dbReference type="AlphaFoldDB" id="I7LWJ5"/>
<dbReference type="SUPFAM" id="SSF111352">
    <property type="entry name" value="Ammonium transporter"/>
    <property type="match status" value="1"/>
</dbReference>
<dbReference type="PRINTS" id="PR00342">
    <property type="entry name" value="RHESUSRHD"/>
</dbReference>
<dbReference type="OrthoDB" id="311277at2759"/>
<evidence type="ECO:0000256" key="5">
    <source>
        <dbReference type="ARBA" id="ARBA00023136"/>
    </source>
</evidence>
<feature type="transmembrane region" description="Helical" evidence="6">
    <location>
        <begin position="388"/>
        <end position="409"/>
    </location>
</feature>
<evidence type="ECO:0000256" key="1">
    <source>
        <dbReference type="ARBA" id="ARBA00004141"/>
    </source>
</evidence>
<dbReference type="RefSeq" id="XP_001022251.2">
    <property type="nucleotide sequence ID" value="XM_001022251.3"/>
</dbReference>
<dbReference type="InterPro" id="IPR002229">
    <property type="entry name" value="RhesusRHD"/>
</dbReference>
<dbReference type="InterPro" id="IPR029020">
    <property type="entry name" value="Ammonium/urea_transptr"/>
</dbReference>
<protein>
    <submittedName>
        <fullName evidence="8">Ammonium transporter Rh type B protein</fullName>
    </submittedName>
</protein>
<dbReference type="HOGENOM" id="CLU_021386_1_0_1"/>
<keyword evidence="5 6" id="KW-0472">Membrane</keyword>
<dbReference type="Gene3D" id="1.10.3430.10">
    <property type="entry name" value="Ammonium transporter AmtB like domains"/>
    <property type="match status" value="1"/>
</dbReference>
<dbReference type="EMBL" id="GG662548">
    <property type="protein sequence ID" value="EAS02006.2"/>
    <property type="molecule type" value="Genomic_DNA"/>
</dbReference>
<evidence type="ECO:0000256" key="2">
    <source>
        <dbReference type="ARBA" id="ARBA00011036"/>
    </source>
</evidence>
<dbReference type="PANTHER" id="PTHR11730:SF60">
    <property type="entry name" value="RH50, ISOFORM D"/>
    <property type="match status" value="1"/>
</dbReference>
<dbReference type="OMA" id="TNMRIRF"/>
<feature type="transmembrane region" description="Helical" evidence="6">
    <location>
        <begin position="205"/>
        <end position="224"/>
    </location>
</feature>
<feature type="transmembrane region" description="Helical" evidence="6">
    <location>
        <begin position="116"/>
        <end position="133"/>
    </location>
</feature>
<dbReference type="InParanoid" id="I7LWJ5"/>
<feature type="transmembrane region" description="Helical" evidence="6">
    <location>
        <begin position="16"/>
        <end position="37"/>
    </location>
</feature>
<dbReference type="InterPro" id="IPR024041">
    <property type="entry name" value="NH4_transpt_AmtB-like_dom"/>
</dbReference>
<evidence type="ECO:0000256" key="6">
    <source>
        <dbReference type="SAM" id="Phobius"/>
    </source>
</evidence>
<comment type="similarity">
    <text evidence="2">Belongs to the ammonium transporter (TC 2.A.49) family. Rh subfamily.</text>
</comment>
<dbReference type="KEGG" id="tet:TTHERM_00500920"/>
<gene>
    <name evidence="8" type="ORF">TTHERM_00500920</name>
</gene>
<accession>I7LWJ5</accession>
<feature type="transmembrane region" description="Helical" evidence="6">
    <location>
        <begin position="296"/>
        <end position="315"/>
    </location>
</feature>
<feature type="domain" description="Ammonium transporter AmtB-like" evidence="7">
    <location>
        <begin position="50"/>
        <end position="413"/>
    </location>
</feature>
<evidence type="ECO:0000259" key="7">
    <source>
        <dbReference type="Pfam" id="PF00909"/>
    </source>
</evidence>
<feature type="transmembrane region" description="Helical" evidence="6">
    <location>
        <begin position="78"/>
        <end position="96"/>
    </location>
</feature>
<dbReference type="GO" id="GO:0008519">
    <property type="term" value="F:ammonium channel activity"/>
    <property type="evidence" value="ECO:0007669"/>
    <property type="project" value="InterPro"/>
</dbReference>
<keyword evidence="9" id="KW-1185">Reference proteome</keyword>
<comment type="subcellular location">
    <subcellularLocation>
        <location evidence="1">Membrane</location>
        <topology evidence="1">Multi-pass membrane protein</topology>
    </subcellularLocation>
</comment>